<feature type="region of interest" description="Disordered" evidence="1">
    <location>
        <begin position="36"/>
        <end position="124"/>
    </location>
</feature>
<dbReference type="Proteomes" id="UP000671914">
    <property type="component" value="Chromosome"/>
</dbReference>
<dbReference type="PROSITE" id="PS50234">
    <property type="entry name" value="VWFA"/>
    <property type="match status" value="1"/>
</dbReference>
<feature type="compositionally biased region" description="Low complexity" evidence="1">
    <location>
        <begin position="59"/>
        <end position="70"/>
    </location>
</feature>
<feature type="compositionally biased region" description="Acidic residues" evidence="1">
    <location>
        <begin position="74"/>
        <end position="94"/>
    </location>
</feature>
<dbReference type="SUPFAM" id="SSF53300">
    <property type="entry name" value="vWA-like"/>
    <property type="match status" value="1"/>
</dbReference>
<dbReference type="EMBL" id="CP071696">
    <property type="protein sequence ID" value="QTX05329.1"/>
    <property type="molecule type" value="Genomic_DNA"/>
</dbReference>
<reference evidence="5" key="1">
    <citation type="submission" date="2021-03" db="EMBL/GenBank/DDBJ databases">
        <title>Agromyces archimandritus sp. nov., isolated from the cockroach Archimandrita tessellata.</title>
        <authorList>
            <person name="Guzman J."/>
            <person name="Ortuzar M."/>
            <person name="Poehlein A."/>
            <person name="Daniel R."/>
            <person name="Trujillo M."/>
            <person name="Vilcinskas A."/>
        </authorList>
    </citation>
    <scope>NUCLEOTIDE SEQUENCE</scope>
    <source>
        <strain evidence="5">G127AT</strain>
    </source>
</reference>
<gene>
    <name evidence="5" type="ORF">G127AT_03625</name>
</gene>
<evidence type="ECO:0000256" key="3">
    <source>
        <dbReference type="SAM" id="SignalP"/>
    </source>
</evidence>
<evidence type="ECO:0000313" key="6">
    <source>
        <dbReference type="Proteomes" id="UP000671914"/>
    </source>
</evidence>
<dbReference type="InterPro" id="IPR002035">
    <property type="entry name" value="VWF_A"/>
</dbReference>
<feature type="transmembrane region" description="Helical" evidence="2">
    <location>
        <begin position="2606"/>
        <end position="2625"/>
    </location>
</feature>
<name>A0A975IPJ3_9MICO</name>
<dbReference type="InterPro" id="IPR036465">
    <property type="entry name" value="vWFA_dom_sf"/>
</dbReference>
<feature type="signal peptide" evidence="3">
    <location>
        <begin position="1"/>
        <end position="18"/>
    </location>
</feature>
<feature type="domain" description="VWFA" evidence="4">
    <location>
        <begin position="281"/>
        <end position="483"/>
    </location>
</feature>
<keyword evidence="2" id="KW-0472">Membrane</keyword>
<evidence type="ECO:0000256" key="2">
    <source>
        <dbReference type="SAM" id="Phobius"/>
    </source>
</evidence>
<keyword evidence="2" id="KW-1133">Transmembrane helix</keyword>
<dbReference type="Gene3D" id="3.40.50.410">
    <property type="entry name" value="von Willebrand factor, type A domain"/>
    <property type="match status" value="1"/>
</dbReference>
<organism evidence="5 6">
    <name type="scientific">Agromyces archimandritae</name>
    <dbReference type="NCBI Taxonomy" id="2781962"/>
    <lineage>
        <taxon>Bacteria</taxon>
        <taxon>Bacillati</taxon>
        <taxon>Actinomycetota</taxon>
        <taxon>Actinomycetes</taxon>
        <taxon>Micrococcales</taxon>
        <taxon>Microbacteriaceae</taxon>
        <taxon>Agromyces</taxon>
    </lineage>
</organism>
<feature type="region of interest" description="Disordered" evidence="1">
    <location>
        <begin position="1444"/>
        <end position="1482"/>
    </location>
</feature>
<evidence type="ECO:0000259" key="4">
    <source>
        <dbReference type="PROSITE" id="PS50234"/>
    </source>
</evidence>
<dbReference type="SMART" id="SM00327">
    <property type="entry name" value="VWA"/>
    <property type="match status" value="1"/>
</dbReference>
<proteinExistence type="predicted"/>
<feature type="chain" id="PRO_5039283004" description="VWFA domain-containing protein" evidence="3">
    <location>
        <begin position="19"/>
        <end position="2636"/>
    </location>
</feature>
<keyword evidence="6" id="KW-1185">Reference proteome</keyword>
<accession>A0A975IPJ3</accession>
<protein>
    <recommendedName>
        <fullName evidence="4">VWFA domain-containing protein</fullName>
    </recommendedName>
</protein>
<evidence type="ECO:0000256" key="1">
    <source>
        <dbReference type="SAM" id="MobiDB-lite"/>
    </source>
</evidence>
<evidence type="ECO:0000313" key="5">
    <source>
        <dbReference type="EMBL" id="QTX05329.1"/>
    </source>
</evidence>
<keyword evidence="3" id="KW-0732">Signal</keyword>
<dbReference type="CDD" id="cd00198">
    <property type="entry name" value="vWFA"/>
    <property type="match status" value="1"/>
</dbReference>
<dbReference type="RefSeq" id="WP_210899949.1">
    <property type="nucleotide sequence ID" value="NZ_CP071696.1"/>
</dbReference>
<sequence>MLAAGALLVVGLPTAANAGEADPDAAQDVAALLAQNEAAVQEASETPATDAAGEDADDAPASGEPAADPTGEPPAEDAPADELPAEETPAEEVPADGGEAPADATETPAKQSRDAGIGILSVPPATGNNAVITVKVGGDRTAPSAIAPLAGVQLTLYNGGNGGPSNPVGQPWSVCTSDAQGDCSFIVPNTQFGGSNRDDQFWVVQTGGAPGYFTNDELAVGTTPSADEYTFRTGDQLRAGQTYSSQANFMIASGNSNNVASGGIWQNSRNNPAVPQQCGIDIALVIDLSGSVAPSFGDLQDAATGFVDALEGTPSQVGVYTFATTAPASAGGTLGITPVSTEAGADIVRDHIDDFTTPVGATNWDQGLAQIASTSTLYDIALVITDGNPTVYADDEGPGNRTRFREVENGIFSANAVKAKGTKVVAFGVGDGVGGDPENLIAISGPVLGDDYFQTEDYEAAGEQLRELALGACEGSISIVKQVVDQGTTGEDITGATPTGGWEFTAASNTAGVTPATQSGTTAPGTGAVNFPLVFDGPSSGNLTVTETEQTGYDIVTQGGKRAVCTNIGTGASVDVTNDPNDPFAFSVDLPATQSVSCIVYNRPPNPAASVNVVKRWIVNGTAFANGNQPSGLSAQLRLDDANAPWGVTQTGFSAGDTVEIDETTTITGRDLCRVTDSAVTLGNGQPLDEALPYEPALAAGLNSFTLTNTVECTAELTLKKTVQGGPADPAGWQLDSVGPNGALAGPAGTTGVTAPVTPAVRYALTEDGDPHYRQSILPGGEPVPPSAGSWNCVQVDAQGNTIPGFADGINGGVTVPLGYRVACTAVNQTATVTMFKEIPGQQDVSDWLLTLEAQGVDPEIADQLSVSVASGESALVRPGTVYRISEVGLNGADEQYELTGIVCTLDGQEVPLENGDLITFTALTEVECTLTNTPIQPTLELTKVVEPAGVADPADWHLTATQGGSEVLAGDGHAGPADVAAGVETALAESTELPGADAAFDAAWACTVDGEDVIVTDGVLPALELAQTAECVVTNTLKPITPSVDKTVAVPTANADGTWTIDYTIEATNPSTFTAIDYDLVDLLDFGGDIEVLAASYTDPGGTDHDFADPVTGPQQLATDRSLAADSSETWTVRVNARVDAGAFADPENTLHCVPGEASGFLNTATLSYDGEDVDDEACAEPVEPTVLKTAGTAVDHGDGTWTLPYTITVTNPSATTGVVYDLDDELGLAAGAELLGASVTPPPGVALVDGWTGVAPDTLLADDIALAGTPGLDAHVYTVEVLVRLVADTPALRCPGGADNTATVTSGNQELESSACVPVIPPAVTIDKTVVPGSVSQAIDGTWGIQYRVDVTNTGETTAIYSLTDTPLFADAVTGGDFAVTLDGSDIPWNGGVLAENAVLGAGQTASYVVTVTGLVVPGPWLTDGTGMCPPPGQGATGAFNNEGAVTSGGTTVRDEACDTPSVPDVEKSGGTAAQQPDGSWDVSYTLTVDNSSGKAVFYDLDDEPGFPAGVTLNDYSVAEVSPNPGPIATDVAPVPAMFPIVSDRGIGAGETHVYTVTINVEVPFGTIDDDECTGEPGHGFYNLAELTSGQLVIDDDDCTPVEEGGAPTVDKGDPTLELSGDGQWTAVYEITVTGNAEFVSTYTLDDTLRFGGAVDLVSAEWSGEGDTGEWADPAAEPTETIVATPRVIGVDEVHVYTVTVVAEVDAAAFEDPSTTTCEPTEGTPNVGFLNEVVMTVGGTEQSDTGCDVPVRPEIEKTADGPAVQDGDGWTVSYTITVDNPSDAQGLVYDLHDTPDFGGDVTITDREVTSSDVTVNPGWNGAASTDDLVVEDQSLPASTTHTFHVTIDFAVDEEAAGPELSCEGEGGKGLLNGAVVVAGGEWSSEGCVDVPVTVELQKSWVIDGGEPIAWDDPALPFGFDAEASLDGAAIGWGEVDGPRAPASTVQVDEETFIPAGCELTSADGLGEHVLTGAVNVIDVVNTVECTQTVTLTKVVHNPHGGTAEPSDWIVSGSSENGTGDFSGAGFAAGDLPVDVGFLLDESSEVTGYEVAENWSCTASRGGPESFRLDEVFTPNDHQKILTVLRYGAVIDCVIENRDLELPADLQVEKQALLPDGVTSVEAGDTFDWVIGVWNNGPAVAQGAVVTDTLAEGLSLDLDPSLWEIPEAYGLDSAVWTVTTDGRAFEFATLAPIPVGSAASPFASITIPVVVDTPAAGPIPENPEEAPPVELPVNLANEACVALPPAQQEEEEPGPRAVVNRISGTYEEVLTNNCDDAEVPTKAIEANAWVQCENDVPYLNYDVMTTGAVAPGEITITWMPDSTVYPDAEPIVTTVPWEERDGRTIWPYGAVNEDGISIAWPGWRLAEEGDVVGEGTIVASWENMVKDSALPSYAFADQVNPMTITFEINPSQSVLAVYPMATPACAVERDASPQIVKTASLDRVKPGGSFDYTLRVTNPGLGSTAAMELFDEIPADLRVDEITTAPAPAFPRWDDCAVTGTDSAGYGGVLHCVLNGQIGGTRPDAPDIVLEVTLHPSSSATRIENTGEICWNEMPDGESGAAVSGAVPLNPQQPILCDDSTAVVTVLHGTKPAGLAGTGFGGGSWFWAGGLLLLLGGIVVVVGMRRRTRDGLPIE</sequence>
<keyword evidence="2" id="KW-0812">Transmembrane</keyword>
<dbReference type="KEGG" id="aarc:G127AT_03625"/>